<feature type="domain" description="HTH hxlR-type" evidence="4">
    <location>
        <begin position="1"/>
        <end position="75"/>
    </location>
</feature>
<evidence type="ECO:0000259" key="4">
    <source>
        <dbReference type="PROSITE" id="PS51118"/>
    </source>
</evidence>
<sequence length="87" mass="9457">GTRRYADIGRALPGASAKMLTQTLRALERDGFVTRKVTPAVPVQVEYDLTPMGASLLPILASVKDWADANIDGIHAARERYDTDDDA</sequence>
<dbReference type="PROSITE" id="PS51118">
    <property type="entry name" value="HTH_HXLR"/>
    <property type="match status" value="1"/>
</dbReference>
<dbReference type="PANTHER" id="PTHR33204:SF18">
    <property type="entry name" value="TRANSCRIPTIONAL REGULATORY PROTEIN"/>
    <property type="match status" value="1"/>
</dbReference>
<protein>
    <submittedName>
        <fullName evidence="5">Winged helix-turn-helix transcriptional regulator</fullName>
    </submittedName>
</protein>
<organism evidence="5 6">
    <name type="scientific">Actinomadura adrarensis</name>
    <dbReference type="NCBI Taxonomy" id="1819600"/>
    <lineage>
        <taxon>Bacteria</taxon>
        <taxon>Bacillati</taxon>
        <taxon>Actinomycetota</taxon>
        <taxon>Actinomycetes</taxon>
        <taxon>Streptosporangiales</taxon>
        <taxon>Thermomonosporaceae</taxon>
        <taxon>Actinomadura</taxon>
    </lineage>
</organism>
<keyword evidence="2" id="KW-0238">DNA-binding</keyword>
<name>A0ABW3CGE4_9ACTN</name>
<keyword evidence="3" id="KW-0804">Transcription</keyword>
<evidence type="ECO:0000256" key="3">
    <source>
        <dbReference type="ARBA" id="ARBA00023163"/>
    </source>
</evidence>
<accession>A0ABW3CGE4</accession>
<dbReference type="SUPFAM" id="SSF46785">
    <property type="entry name" value="Winged helix' DNA-binding domain"/>
    <property type="match status" value="1"/>
</dbReference>
<keyword evidence="6" id="KW-1185">Reference proteome</keyword>
<dbReference type="EMBL" id="JBHTIR010001830">
    <property type="protein sequence ID" value="MFD0853032.1"/>
    <property type="molecule type" value="Genomic_DNA"/>
</dbReference>
<evidence type="ECO:0000313" key="5">
    <source>
        <dbReference type="EMBL" id="MFD0853032.1"/>
    </source>
</evidence>
<gene>
    <name evidence="5" type="ORF">ACFQ07_12405</name>
</gene>
<dbReference type="Gene3D" id="1.10.10.10">
    <property type="entry name" value="Winged helix-like DNA-binding domain superfamily/Winged helix DNA-binding domain"/>
    <property type="match status" value="1"/>
</dbReference>
<proteinExistence type="predicted"/>
<reference evidence="6" key="1">
    <citation type="journal article" date="2019" name="Int. J. Syst. Evol. Microbiol.">
        <title>The Global Catalogue of Microorganisms (GCM) 10K type strain sequencing project: providing services to taxonomists for standard genome sequencing and annotation.</title>
        <authorList>
            <consortium name="The Broad Institute Genomics Platform"/>
            <consortium name="The Broad Institute Genome Sequencing Center for Infectious Disease"/>
            <person name="Wu L."/>
            <person name="Ma J."/>
        </authorList>
    </citation>
    <scope>NUCLEOTIDE SEQUENCE [LARGE SCALE GENOMIC DNA]</scope>
    <source>
        <strain evidence="6">JCM 31696</strain>
    </source>
</reference>
<dbReference type="Pfam" id="PF01638">
    <property type="entry name" value="HxlR"/>
    <property type="match status" value="1"/>
</dbReference>
<dbReference type="Proteomes" id="UP001597083">
    <property type="component" value="Unassembled WGS sequence"/>
</dbReference>
<evidence type="ECO:0000313" key="6">
    <source>
        <dbReference type="Proteomes" id="UP001597083"/>
    </source>
</evidence>
<dbReference type="PANTHER" id="PTHR33204">
    <property type="entry name" value="TRANSCRIPTIONAL REGULATOR, MARR FAMILY"/>
    <property type="match status" value="1"/>
</dbReference>
<comment type="caution">
    <text evidence="5">The sequence shown here is derived from an EMBL/GenBank/DDBJ whole genome shotgun (WGS) entry which is preliminary data.</text>
</comment>
<dbReference type="InterPro" id="IPR036390">
    <property type="entry name" value="WH_DNA-bd_sf"/>
</dbReference>
<evidence type="ECO:0000256" key="1">
    <source>
        <dbReference type="ARBA" id="ARBA00023015"/>
    </source>
</evidence>
<feature type="non-terminal residue" evidence="5">
    <location>
        <position position="1"/>
    </location>
</feature>
<dbReference type="InterPro" id="IPR036388">
    <property type="entry name" value="WH-like_DNA-bd_sf"/>
</dbReference>
<evidence type="ECO:0000256" key="2">
    <source>
        <dbReference type="ARBA" id="ARBA00023125"/>
    </source>
</evidence>
<dbReference type="InterPro" id="IPR002577">
    <property type="entry name" value="HTH_HxlR"/>
</dbReference>
<keyword evidence="1" id="KW-0805">Transcription regulation</keyword>